<accession>A0A5C1AM95</accession>
<organism evidence="3 4">
    <name type="scientific">Limnoglobus roseus</name>
    <dbReference type="NCBI Taxonomy" id="2598579"/>
    <lineage>
        <taxon>Bacteria</taxon>
        <taxon>Pseudomonadati</taxon>
        <taxon>Planctomycetota</taxon>
        <taxon>Planctomycetia</taxon>
        <taxon>Gemmatales</taxon>
        <taxon>Gemmataceae</taxon>
        <taxon>Limnoglobus</taxon>
    </lineage>
</organism>
<evidence type="ECO:0000259" key="2">
    <source>
        <dbReference type="Pfam" id="PF00583"/>
    </source>
</evidence>
<proteinExistence type="predicted"/>
<name>A0A5C1AM95_9BACT</name>
<dbReference type="Pfam" id="PF00583">
    <property type="entry name" value="Acetyltransf_1"/>
    <property type="match status" value="1"/>
</dbReference>
<dbReference type="AlphaFoldDB" id="A0A5C1AM95"/>
<evidence type="ECO:0000313" key="4">
    <source>
        <dbReference type="Proteomes" id="UP000324974"/>
    </source>
</evidence>
<keyword evidence="4" id="KW-1185">Reference proteome</keyword>
<feature type="region of interest" description="Disordered" evidence="1">
    <location>
        <begin position="399"/>
        <end position="486"/>
    </location>
</feature>
<dbReference type="SUPFAM" id="SSF55729">
    <property type="entry name" value="Acyl-CoA N-acyltransferases (Nat)"/>
    <property type="match status" value="1"/>
</dbReference>
<evidence type="ECO:0000256" key="1">
    <source>
        <dbReference type="SAM" id="MobiDB-lite"/>
    </source>
</evidence>
<dbReference type="CDD" id="cd04301">
    <property type="entry name" value="NAT_SF"/>
    <property type="match status" value="1"/>
</dbReference>
<dbReference type="Proteomes" id="UP000324974">
    <property type="component" value="Chromosome"/>
</dbReference>
<reference evidence="4" key="1">
    <citation type="submission" date="2019-08" db="EMBL/GenBank/DDBJ databases">
        <title>Limnoglobus roseus gen. nov., sp. nov., a novel freshwater planctomycete with a giant genome from the family Gemmataceae.</title>
        <authorList>
            <person name="Kulichevskaya I.S."/>
            <person name="Naumoff D.G."/>
            <person name="Miroshnikov K."/>
            <person name="Ivanova A."/>
            <person name="Philippov D.A."/>
            <person name="Hakobyan A."/>
            <person name="Rijpstra I.C."/>
            <person name="Sinninghe Damste J.S."/>
            <person name="Liesack W."/>
            <person name="Dedysh S.N."/>
        </authorList>
    </citation>
    <scope>NUCLEOTIDE SEQUENCE [LARGE SCALE GENOMIC DNA]</scope>
    <source>
        <strain evidence="4">PX52</strain>
    </source>
</reference>
<dbReference type="KEGG" id="lrs:PX52LOC_06143"/>
<dbReference type="InterPro" id="IPR000182">
    <property type="entry name" value="GNAT_dom"/>
</dbReference>
<gene>
    <name evidence="3" type="ORF">PX52LOC_06143</name>
</gene>
<sequence length="514" mass="57710">MPSPIPYAYVRTLELEGTHPEDAGCWPITHLRMMFGEGEPSQDSPDYWLPVIRPGLFPNTHPIEPGQLWRNVFYRRVRSSIECRHLLLSKHPVSTPIQMTRAWVAPIGGVIPDPIEGEWLSSETHSVTFKPDESPPGRLRFKNGWDEESLGYRWGDNGWGQFSEAYFDAYSFDAWAFFLHDAQLGNVRQRNLDSVRTSSAWTDNTGVKWYRLVTMNGTNKPGDRIGWSFVAEKNGFLEVEELYVRPEWRKRGVGRDLVARLQELASVKKAQLRLWVPFADAFRDSRGTQDALLAISRRMGLRFTKTPVRWAAYLAEPNGTSDFPIEPDLYPELLFSIRRIRRRYFIARPPPALLHELFTHEWITSDRPNPPDPVPEQSRPPWSVLVGAALSSGDGVFALAATPSSSRSGPTAHSPRPTVARGEPKPTGRKRPVALSSSSPSRSASRSAILWRGRPSGAAMGRRSRLGQRVAVEGTPKPRGRGPSPRPLLLWEWVGEAAGEATLCRGRGLTPSSL</sequence>
<dbReference type="Gene3D" id="3.40.630.30">
    <property type="match status" value="1"/>
</dbReference>
<feature type="compositionally biased region" description="Low complexity" evidence="1">
    <location>
        <begin position="474"/>
        <end position="486"/>
    </location>
</feature>
<feature type="compositionally biased region" description="Polar residues" evidence="1">
    <location>
        <begin position="402"/>
        <end position="411"/>
    </location>
</feature>
<protein>
    <recommendedName>
        <fullName evidence="2">N-acetyltransferase domain-containing protein</fullName>
    </recommendedName>
</protein>
<feature type="domain" description="N-acetyltransferase" evidence="2">
    <location>
        <begin position="233"/>
        <end position="268"/>
    </location>
</feature>
<feature type="compositionally biased region" description="Low complexity" evidence="1">
    <location>
        <begin position="436"/>
        <end position="448"/>
    </location>
</feature>
<dbReference type="InterPro" id="IPR016181">
    <property type="entry name" value="Acyl_CoA_acyltransferase"/>
</dbReference>
<dbReference type="GO" id="GO:0016747">
    <property type="term" value="F:acyltransferase activity, transferring groups other than amino-acyl groups"/>
    <property type="evidence" value="ECO:0007669"/>
    <property type="project" value="InterPro"/>
</dbReference>
<evidence type="ECO:0000313" key="3">
    <source>
        <dbReference type="EMBL" id="QEL19086.1"/>
    </source>
</evidence>
<dbReference type="EMBL" id="CP042425">
    <property type="protein sequence ID" value="QEL19086.1"/>
    <property type="molecule type" value="Genomic_DNA"/>
</dbReference>